<comment type="caution">
    <text evidence="1">The sequence shown here is derived from an EMBL/GenBank/DDBJ whole genome shotgun (WGS) entry which is preliminary data.</text>
</comment>
<dbReference type="EMBL" id="LGTL01000003">
    <property type="protein sequence ID" value="KPA84390.1"/>
    <property type="molecule type" value="Genomic_DNA"/>
</dbReference>
<accession>A0A0M9G7P6</accession>
<gene>
    <name evidence="1" type="ORF">ABB37_02375</name>
</gene>
<protein>
    <submittedName>
        <fullName evidence="1">Uncharacterized protein</fullName>
    </submittedName>
</protein>
<sequence length="116" mass="12702">MSQDTIYRHPLWDIEDPTLTVAQARLKLLFDFDPPSHYRLQPNGPLLHGLRPSCLLCGSVALPGGGSNTTAPSAPITTRRMGVFGRVGSAPVQYHEPLVTEWTDIGIPPVVMKEDL</sequence>
<name>A0A0M9G7P6_LEPPY</name>
<keyword evidence="2" id="KW-1185">Reference proteome</keyword>
<proteinExistence type="predicted"/>
<dbReference type="OMA" id="RHQLWHI"/>
<evidence type="ECO:0000313" key="1">
    <source>
        <dbReference type="EMBL" id="KPA84390.1"/>
    </source>
</evidence>
<organism evidence="1 2">
    <name type="scientific">Leptomonas pyrrhocoris</name>
    <name type="common">Firebug parasite</name>
    <dbReference type="NCBI Taxonomy" id="157538"/>
    <lineage>
        <taxon>Eukaryota</taxon>
        <taxon>Discoba</taxon>
        <taxon>Euglenozoa</taxon>
        <taxon>Kinetoplastea</taxon>
        <taxon>Metakinetoplastina</taxon>
        <taxon>Trypanosomatida</taxon>
        <taxon>Trypanosomatidae</taxon>
        <taxon>Leishmaniinae</taxon>
        <taxon>Leptomonas</taxon>
    </lineage>
</organism>
<reference evidence="1 2" key="1">
    <citation type="submission" date="2015-07" db="EMBL/GenBank/DDBJ databases">
        <title>High-quality genome of monoxenous trypanosomatid Leptomonas pyrrhocoris.</title>
        <authorList>
            <person name="Flegontov P."/>
            <person name="Butenko A."/>
            <person name="Firsov S."/>
            <person name="Vlcek C."/>
            <person name="Logacheva M.D."/>
            <person name="Field M."/>
            <person name="Filatov D."/>
            <person name="Flegontova O."/>
            <person name="Gerasimov E."/>
            <person name="Jackson A.P."/>
            <person name="Kelly S."/>
            <person name="Opperdoes F."/>
            <person name="O'Reilly A."/>
            <person name="Votypka J."/>
            <person name="Yurchenko V."/>
            <person name="Lukes J."/>
        </authorList>
    </citation>
    <scope>NUCLEOTIDE SEQUENCE [LARGE SCALE GENOMIC DNA]</scope>
    <source>
        <strain evidence="1">H10</strain>
    </source>
</reference>
<dbReference type="VEuPathDB" id="TriTrypDB:LpyrH10_03_5260"/>
<dbReference type="GeneID" id="26902670"/>
<dbReference type="RefSeq" id="XP_015662829.1">
    <property type="nucleotide sequence ID" value="XM_015799351.1"/>
</dbReference>
<dbReference type="AlphaFoldDB" id="A0A0M9G7P6"/>
<dbReference type="OrthoDB" id="244134at2759"/>
<evidence type="ECO:0000313" key="2">
    <source>
        <dbReference type="Proteomes" id="UP000037923"/>
    </source>
</evidence>
<dbReference type="Proteomes" id="UP000037923">
    <property type="component" value="Unassembled WGS sequence"/>
</dbReference>